<sequence>MVAFILAGCGLETKTLPEFYENDLDGVTRIVIWDGSTGYKKTMTDKALIEEFLNKMKDIKFIPEENQEERTGWRYSINLYEKGKRTFQFTLNKVNNHYYYTEPDLHPIVDEFYKNLNVKEE</sequence>
<organism evidence="1 2">
    <name type="scientific">Neobacillus notoginsengisoli</name>
    <dbReference type="NCBI Taxonomy" id="1578198"/>
    <lineage>
        <taxon>Bacteria</taxon>
        <taxon>Bacillati</taxon>
        <taxon>Bacillota</taxon>
        <taxon>Bacilli</taxon>
        <taxon>Bacillales</taxon>
        <taxon>Bacillaceae</taxon>
        <taxon>Neobacillus</taxon>
    </lineage>
</organism>
<evidence type="ECO:0000313" key="2">
    <source>
        <dbReference type="Proteomes" id="UP000284416"/>
    </source>
</evidence>
<evidence type="ECO:0000313" key="1">
    <source>
        <dbReference type="EMBL" id="RHW41750.1"/>
    </source>
</evidence>
<proteinExistence type="predicted"/>
<comment type="caution">
    <text evidence="1">The sequence shown here is derived from an EMBL/GenBank/DDBJ whole genome shotgun (WGS) entry which is preliminary data.</text>
</comment>
<reference evidence="1 2" key="1">
    <citation type="journal article" date="2017" name="Int. J. Syst. Evol. Microbiol.">
        <title>Bacillus notoginsengisoli sp. nov., a novel bacterium isolated from the rhizosphere of Panax notoginseng.</title>
        <authorList>
            <person name="Zhang M.Y."/>
            <person name="Cheng J."/>
            <person name="Cai Y."/>
            <person name="Zhang T.Y."/>
            <person name="Wu Y.Y."/>
            <person name="Manikprabhu D."/>
            <person name="Li W.J."/>
            <person name="Zhang Y.X."/>
        </authorList>
    </citation>
    <scope>NUCLEOTIDE SEQUENCE [LARGE SCALE GENOMIC DNA]</scope>
    <source>
        <strain evidence="1 2">JCM 30743</strain>
    </source>
</reference>
<dbReference type="AlphaFoldDB" id="A0A417YWG5"/>
<name>A0A417YWG5_9BACI</name>
<dbReference type="OrthoDB" id="2868629at2"/>
<dbReference type="Proteomes" id="UP000284416">
    <property type="component" value="Unassembled WGS sequence"/>
</dbReference>
<gene>
    <name evidence="1" type="ORF">D1B31_07595</name>
</gene>
<accession>A0A417YWG5</accession>
<keyword evidence="2" id="KW-1185">Reference proteome</keyword>
<protein>
    <submittedName>
        <fullName evidence="1">Uncharacterized protein</fullName>
    </submittedName>
</protein>
<dbReference type="EMBL" id="QWEG01000004">
    <property type="protein sequence ID" value="RHW41750.1"/>
    <property type="molecule type" value="Genomic_DNA"/>
</dbReference>